<evidence type="ECO:0000256" key="7">
    <source>
        <dbReference type="ARBA" id="ARBA00047364"/>
    </source>
</evidence>
<organism evidence="10 11">
    <name type="scientific">Anaerosporobacter mobilis DSM 15930</name>
    <dbReference type="NCBI Taxonomy" id="1120996"/>
    <lineage>
        <taxon>Bacteria</taxon>
        <taxon>Bacillati</taxon>
        <taxon>Bacillota</taxon>
        <taxon>Clostridia</taxon>
        <taxon>Lachnospirales</taxon>
        <taxon>Lachnospiraceae</taxon>
        <taxon>Anaerosporobacter</taxon>
    </lineage>
</organism>
<dbReference type="AlphaFoldDB" id="A0A1M7M5N5"/>
<comment type="similarity">
    <text evidence="1">Belongs to the class-I aminoacyl-tRNA synthetase family. MetG type 1 subfamily.</text>
</comment>
<dbReference type="GO" id="GO:0004825">
    <property type="term" value="F:methionine-tRNA ligase activity"/>
    <property type="evidence" value="ECO:0007669"/>
    <property type="project" value="UniProtKB-EC"/>
</dbReference>
<name>A0A1M7M5N5_9FIRM</name>
<evidence type="ECO:0000313" key="11">
    <source>
        <dbReference type="Proteomes" id="UP000184038"/>
    </source>
</evidence>
<keyword evidence="2 8" id="KW-0436">Ligase</keyword>
<evidence type="ECO:0000313" key="10">
    <source>
        <dbReference type="EMBL" id="SHM86017.1"/>
    </source>
</evidence>
<evidence type="ECO:0000256" key="8">
    <source>
        <dbReference type="RuleBase" id="RU363039"/>
    </source>
</evidence>
<keyword evidence="11" id="KW-1185">Reference proteome</keyword>
<dbReference type="GO" id="GO:0005829">
    <property type="term" value="C:cytosol"/>
    <property type="evidence" value="ECO:0007669"/>
    <property type="project" value="TreeGrafter"/>
</dbReference>
<dbReference type="InterPro" id="IPR023458">
    <property type="entry name" value="Met-tRNA_ligase_1"/>
</dbReference>
<evidence type="ECO:0000256" key="4">
    <source>
        <dbReference type="ARBA" id="ARBA00022840"/>
    </source>
</evidence>
<reference evidence="10 11" key="1">
    <citation type="submission" date="2016-11" db="EMBL/GenBank/DDBJ databases">
        <authorList>
            <person name="Jaros S."/>
            <person name="Januszkiewicz K."/>
            <person name="Wedrychowicz H."/>
        </authorList>
    </citation>
    <scope>NUCLEOTIDE SEQUENCE [LARGE SCALE GENOMIC DNA]</scope>
    <source>
        <strain evidence="10 11">DSM 15930</strain>
    </source>
</reference>
<evidence type="ECO:0000259" key="9">
    <source>
        <dbReference type="Pfam" id="PF09334"/>
    </source>
</evidence>
<keyword evidence="5 8" id="KW-0648">Protein biosynthesis</keyword>
<proteinExistence type="inferred from homology"/>
<dbReference type="PANTHER" id="PTHR45765:SF1">
    <property type="entry name" value="METHIONINE--TRNA LIGASE, CYTOPLASMIC"/>
    <property type="match status" value="1"/>
</dbReference>
<evidence type="ECO:0000256" key="3">
    <source>
        <dbReference type="ARBA" id="ARBA00022741"/>
    </source>
</evidence>
<dbReference type="STRING" id="1120996.SAMN02746066_03641"/>
<evidence type="ECO:0000256" key="2">
    <source>
        <dbReference type="ARBA" id="ARBA00022598"/>
    </source>
</evidence>
<dbReference type="Gene3D" id="2.20.28.20">
    <property type="entry name" value="Methionyl-tRNA synthetase, Zn-domain"/>
    <property type="match status" value="1"/>
</dbReference>
<evidence type="ECO:0000256" key="1">
    <source>
        <dbReference type="ARBA" id="ARBA00008258"/>
    </source>
</evidence>
<dbReference type="PANTHER" id="PTHR45765">
    <property type="entry name" value="METHIONINE--TRNA LIGASE"/>
    <property type="match status" value="1"/>
</dbReference>
<dbReference type="InterPro" id="IPR014729">
    <property type="entry name" value="Rossmann-like_a/b/a_fold"/>
</dbReference>
<dbReference type="GO" id="GO:0006431">
    <property type="term" value="P:methionyl-tRNA aminoacylation"/>
    <property type="evidence" value="ECO:0007669"/>
    <property type="project" value="TreeGrafter"/>
</dbReference>
<keyword evidence="6 8" id="KW-0030">Aminoacyl-tRNA synthetase</keyword>
<sequence>MRPLFPKRAVVTAGMPYGNKELHFGHIGGVFVHADTYARFLRDRIGEDNVIFVSGTDCYGSPILESYRKLEKNDSIIIQDYVRSNHIKQKEALDDYEISLDLFAASALDKAADVHNEVSATIFKKLYKKGALKKLKNSQFYDPEFKVLLNGRQVVGKCPIQGCSSDKAYADECSLGHQYMPSDLIDPVSTLSGLKPEVTDVTNWYFDLEAYLELLKERNDYLRLNTNHRKYLINTIEEFLKKPCIYVKKDYAEIVTTLQDQLPSFEIDEQSNKSSLTLVFHTLTQREAAQELLSSHGVQYRTGKTLVPFRLTGNIEWGVPVPQVDSDDTPLTFWVWPESLWAPISFTKTYLMEHGEAEDAWKDWWNSKDSMVYQFIGEDNIYFYGIAEMGVFMALQDYDSKITPDDGQLQLPHLIANNHILFLDKKASSSSDIKPPMAKELLSYYTPEQLRIHFLSLGLSTKSVSFMPKPYIPGADPKAADTVLKEGNLLTNVFNRLVRSCFYTVQKYYDSKIPEGAITPSILEEGKNAILDFERGMYNHEFHSLTYLLDTYIRNANKYWVNSMKQAESTGNDELRKQVLIDSFHSVRVTMTLLHSIAPTGCEMIQAYLHADKEIWNWDYIFEPLTFFLDSNVPMEYLEPKVDFFKKHESQFFI</sequence>
<dbReference type="Gene3D" id="1.10.730.10">
    <property type="entry name" value="Isoleucyl-tRNA Synthetase, Domain 1"/>
    <property type="match status" value="1"/>
</dbReference>
<evidence type="ECO:0000256" key="6">
    <source>
        <dbReference type="ARBA" id="ARBA00023146"/>
    </source>
</evidence>
<dbReference type="Gene3D" id="3.40.50.620">
    <property type="entry name" value="HUPs"/>
    <property type="match status" value="2"/>
</dbReference>
<dbReference type="GO" id="GO:0005524">
    <property type="term" value="F:ATP binding"/>
    <property type="evidence" value="ECO:0007669"/>
    <property type="project" value="UniProtKB-KW"/>
</dbReference>
<protein>
    <submittedName>
        <fullName evidence="10">Methionyl-tRNA synthetase</fullName>
    </submittedName>
</protein>
<comment type="catalytic activity">
    <reaction evidence="7">
        <text>tRNA(Met) + L-methionine + ATP = L-methionyl-tRNA(Met) + AMP + diphosphate</text>
        <dbReference type="Rhea" id="RHEA:13481"/>
        <dbReference type="Rhea" id="RHEA-COMP:9667"/>
        <dbReference type="Rhea" id="RHEA-COMP:9698"/>
        <dbReference type="ChEBI" id="CHEBI:30616"/>
        <dbReference type="ChEBI" id="CHEBI:33019"/>
        <dbReference type="ChEBI" id="CHEBI:57844"/>
        <dbReference type="ChEBI" id="CHEBI:78442"/>
        <dbReference type="ChEBI" id="CHEBI:78530"/>
        <dbReference type="ChEBI" id="CHEBI:456215"/>
        <dbReference type="EC" id="6.1.1.10"/>
    </reaction>
</comment>
<accession>A0A1M7M5N5</accession>
<dbReference type="Pfam" id="PF09334">
    <property type="entry name" value="tRNA-synt_1g"/>
    <property type="match status" value="2"/>
</dbReference>
<feature type="domain" description="Methionyl/Leucyl tRNA synthetase" evidence="9">
    <location>
        <begin position="10"/>
        <end position="251"/>
    </location>
</feature>
<dbReference type="InterPro" id="IPR015413">
    <property type="entry name" value="Methionyl/Leucyl_tRNA_Synth"/>
</dbReference>
<keyword evidence="4 8" id="KW-0067">ATP-binding</keyword>
<gene>
    <name evidence="10" type="ORF">SAMN02746066_03641</name>
</gene>
<dbReference type="OrthoDB" id="9810191at2"/>
<feature type="domain" description="Methionyl/Leucyl tRNA synthetase" evidence="9">
    <location>
        <begin position="304"/>
        <end position="468"/>
    </location>
</feature>
<evidence type="ECO:0000256" key="5">
    <source>
        <dbReference type="ARBA" id="ARBA00022917"/>
    </source>
</evidence>
<dbReference type="InterPro" id="IPR009080">
    <property type="entry name" value="tRNAsynth_Ia_anticodon-bd"/>
</dbReference>
<dbReference type="InterPro" id="IPR029038">
    <property type="entry name" value="MetRS_Zn"/>
</dbReference>
<dbReference type="RefSeq" id="WP_073289914.1">
    <property type="nucleotide sequence ID" value="NZ_FRCP01000019.1"/>
</dbReference>
<dbReference type="Proteomes" id="UP000184038">
    <property type="component" value="Unassembled WGS sequence"/>
</dbReference>
<keyword evidence="3 8" id="KW-0547">Nucleotide-binding</keyword>
<dbReference type="SUPFAM" id="SSF47323">
    <property type="entry name" value="Anticodon-binding domain of a subclass of class I aminoacyl-tRNA synthetases"/>
    <property type="match status" value="1"/>
</dbReference>
<dbReference type="SUPFAM" id="SSF52374">
    <property type="entry name" value="Nucleotidylyl transferase"/>
    <property type="match status" value="1"/>
</dbReference>
<dbReference type="EMBL" id="FRCP01000019">
    <property type="protein sequence ID" value="SHM86017.1"/>
    <property type="molecule type" value="Genomic_DNA"/>
</dbReference>